<dbReference type="PANTHER" id="PTHR23308">
    <property type="entry name" value="NUCLEAR INHIBITOR OF PROTEIN PHOSPHATASE-1"/>
    <property type="match status" value="1"/>
</dbReference>
<name>A0A8S1X1T8_9CILI</name>
<feature type="region of interest" description="Disordered" evidence="1">
    <location>
        <begin position="1"/>
        <end position="21"/>
    </location>
</feature>
<dbReference type="InterPro" id="IPR050923">
    <property type="entry name" value="Cell_Proc_Reg/RNA_Proc"/>
</dbReference>
<dbReference type="EMBL" id="CAJJDO010000107">
    <property type="protein sequence ID" value="CAD8194575.1"/>
    <property type="molecule type" value="Genomic_DNA"/>
</dbReference>
<evidence type="ECO:0000313" key="3">
    <source>
        <dbReference type="EMBL" id="CAD8194575.1"/>
    </source>
</evidence>
<dbReference type="Proteomes" id="UP000689195">
    <property type="component" value="Unassembled WGS sequence"/>
</dbReference>
<evidence type="ECO:0000256" key="1">
    <source>
        <dbReference type="SAM" id="MobiDB-lite"/>
    </source>
</evidence>
<organism evidence="3 4">
    <name type="scientific">Paramecium pentaurelia</name>
    <dbReference type="NCBI Taxonomy" id="43138"/>
    <lineage>
        <taxon>Eukaryota</taxon>
        <taxon>Sar</taxon>
        <taxon>Alveolata</taxon>
        <taxon>Ciliophora</taxon>
        <taxon>Intramacronucleata</taxon>
        <taxon>Oligohymenophorea</taxon>
        <taxon>Peniculida</taxon>
        <taxon>Parameciidae</taxon>
        <taxon>Paramecium</taxon>
    </lineage>
</organism>
<dbReference type="AlphaFoldDB" id="A0A8S1X1T8"/>
<gene>
    <name evidence="3" type="ORF">PPENT_87.1.T1070055</name>
</gene>
<protein>
    <recommendedName>
        <fullName evidence="2">FHA domain-containing protein</fullName>
    </recommendedName>
</protein>
<reference evidence="3" key="1">
    <citation type="submission" date="2021-01" db="EMBL/GenBank/DDBJ databases">
        <authorList>
            <consortium name="Genoscope - CEA"/>
            <person name="William W."/>
        </authorList>
    </citation>
    <scope>NUCLEOTIDE SEQUENCE</scope>
</reference>
<keyword evidence="4" id="KW-1185">Reference proteome</keyword>
<sequence>MWNKNISRSKKNHKQINKKQQKKNYVLRYLRYQPNMEKMLKVMVRYQSLQYLLMLKFHHLIAKYFYFKGHNPFEYFILILKAYIDLKGNKEIVKIQVENKSVSKQHCVIQLREIKKVNSLGEVLSYEKSYVIDLDSTNGTQLNEQQLESENILTFGKSDREYVLIKS</sequence>
<feature type="domain" description="FHA" evidence="2">
    <location>
        <begin position="84"/>
        <end position="147"/>
    </location>
</feature>
<accession>A0A8S1X1T8</accession>
<dbReference type="OrthoDB" id="444265at2759"/>
<dbReference type="SMART" id="SM00240">
    <property type="entry name" value="FHA"/>
    <property type="match status" value="1"/>
</dbReference>
<evidence type="ECO:0000259" key="2">
    <source>
        <dbReference type="PROSITE" id="PS50006"/>
    </source>
</evidence>
<dbReference type="InterPro" id="IPR000253">
    <property type="entry name" value="FHA_dom"/>
</dbReference>
<proteinExistence type="predicted"/>
<evidence type="ECO:0000313" key="4">
    <source>
        <dbReference type="Proteomes" id="UP000689195"/>
    </source>
</evidence>
<feature type="compositionally biased region" description="Basic residues" evidence="1">
    <location>
        <begin position="7"/>
        <end position="21"/>
    </location>
</feature>
<comment type="caution">
    <text evidence="3">The sequence shown here is derived from an EMBL/GenBank/DDBJ whole genome shotgun (WGS) entry which is preliminary data.</text>
</comment>
<dbReference type="PROSITE" id="PS50006">
    <property type="entry name" value="FHA_DOMAIN"/>
    <property type="match status" value="1"/>
</dbReference>
<dbReference type="Pfam" id="PF00498">
    <property type="entry name" value="FHA"/>
    <property type="match status" value="1"/>
</dbReference>